<dbReference type="EMBL" id="RRCF01000001">
    <property type="protein sequence ID" value="RRJ23238.1"/>
    <property type="molecule type" value="Genomic_DNA"/>
</dbReference>
<proteinExistence type="inferred from homology"/>
<organism evidence="4 5">
    <name type="scientific">Rheinheimera mesophila</name>
    <dbReference type="NCBI Taxonomy" id="1547515"/>
    <lineage>
        <taxon>Bacteria</taxon>
        <taxon>Pseudomonadati</taxon>
        <taxon>Pseudomonadota</taxon>
        <taxon>Gammaproteobacteria</taxon>
        <taxon>Chromatiales</taxon>
        <taxon>Chromatiaceae</taxon>
        <taxon>Rheinheimera</taxon>
    </lineage>
</organism>
<dbReference type="SUPFAM" id="SSF140566">
    <property type="entry name" value="FlgN-like"/>
    <property type="match status" value="1"/>
</dbReference>
<keyword evidence="4" id="KW-0969">Cilium</keyword>
<comment type="caution">
    <text evidence="4">The sequence shown here is derived from an EMBL/GenBank/DDBJ whole genome shotgun (WGS) entry which is preliminary data.</text>
</comment>
<keyword evidence="5" id="KW-1185">Reference proteome</keyword>
<evidence type="ECO:0000256" key="3">
    <source>
        <dbReference type="ARBA" id="ARBA00022795"/>
    </source>
</evidence>
<dbReference type="InterPro" id="IPR036679">
    <property type="entry name" value="FlgN-like_sf"/>
</dbReference>
<dbReference type="Gene3D" id="1.20.58.300">
    <property type="entry name" value="FlgN-like"/>
    <property type="match status" value="1"/>
</dbReference>
<protein>
    <submittedName>
        <fullName evidence="4">Flagellar protein FlgN</fullName>
    </submittedName>
</protein>
<dbReference type="AlphaFoldDB" id="A0A3P3QR63"/>
<dbReference type="Pfam" id="PF05130">
    <property type="entry name" value="FlgN"/>
    <property type="match status" value="1"/>
</dbReference>
<sequence>MSNAYSSILTLLNEQEQHLDVLLLLLHRELDAIRTRDVETLKTNTDEKIQILDLVQATDEQLTASPELDAAKQQDWFKAHLQRLEEKLAQCKFQNQVNSQSVEQSQLVIERFKTELLQSRGRAGLTYTSKGKAAQVDKGPGIKA</sequence>
<dbReference type="OrthoDB" id="5771176at2"/>
<dbReference type="RefSeq" id="WP_046519132.1">
    <property type="nucleotide sequence ID" value="NZ_LAVS01000008.1"/>
</dbReference>
<comment type="function">
    <text evidence="1">Required for the efficient initiation of filament assembly.</text>
</comment>
<dbReference type="InterPro" id="IPR007809">
    <property type="entry name" value="FlgN-like"/>
</dbReference>
<reference evidence="4 5" key="1">
    <citation type="submission" date="2018-11" db="EMBL/GenBank/DDBJ databases">
        <title>Draft genome analysis of Rheinheimera mesophila isolated from an industrial waste site.</title>
        <authorList>
            <person name="Yu Q."/>
            <person name="Qi Y."/>
            <person name="Zhang H."/>
            <person name="Lu Y."/>
            <person name="Pu J."/>
        </authorList>
    </citation>
    <scope>NUCLEOTIDE SEQUENCE [LARGE SCALE GENOMIC DNA]</scope>
    <source>
        <strain evidence="4 5">IITR13</strain>
    </source>
</reference>
<gene>
    <name evidence="4" type="ORF">EIK76_03895</name>
</gene>
<evidence type="ECO:0000313" key="5">
    <source>
        <dbReference type="Proteomes" id="UP000276260"/>
    </source>
</evidence>
<dbReference type="GO" id="GO:0044780">
    <property type="term" value="P:bacterial-type flagellum assembly"/>
    <property type="evidence" value="ECO:0007669"/>
    <property type="project" value="InterPro"/>
</dbReference>
<keyword evidence="4" id="KW-0282">Flagellum</keyword>
<keyword evidence="3" id="KW-1005">Bacterial flagellum biogenesis</keyword>
<name>A0A3P3QR63_9GAMM</name>
<comment type="similarity">
    <text evidence="2">Belongs to the FlgN family.</text>
</comment>
<keyword evidence="4" id="KW-0966">Cell projection</keyword>
<evidence type="ECO:0000256" key="2">
    <source>
        <dbReference type="ARBA" id="ARBA00007703"/>
    </source>
</evidence>
<evidence type="ECO:0000313" key="4">
    <source>
        <dbReference type="EMBL" id="RRJ23238.1"/>
    </source>
</evidence>
<accession>A0A3P3QR63</accession>
<evidence type="ECO:0000256" key="1">
    <source>
        <dbReference type="ARBA" id="ARBA00002397"/>
    </source>
</evidence>
<dbReference type="Proteomes" id="UP000276260">
    <property type="component" value="Unassembled WGS sequence"/>
</dbReference>